<dbReference type="AlphaFoldDB" id="I0W7R5"/>
<dbReference type="Proteomes" id="UP000005938">
    <property type="component" value="Unassembled WGS sequence"/>
</dbReference>
<evidence type="ECO:0000313" key="1">
    <source>
        <dbReference type="EMBL" id="EID72431.1"/>
    </source>
</evidence>
<comment type="caution">
    <text evidence="1">The sequence shown here is derived from an EMBL/GenBank/DDBJ whole genome shotgun (WGS) entry which is preliminary data.</text>
</comment>
<reference evidence="1 2" key="1">
    <citation type="journal article" date="2012" name="J. Bacteriol.">
        <title>Genome Sequence of the Halotolerant Bacterium Imtechella halotolerans K1T.</title>
        <authorList>
            <person name="Kumar S."/>
            <person name="Vikram S."/>
            <person name="Subramanian S."/>
            <person name="Raghava G.P."/>
            <person name="Pinnaka A.K."/>
        </authorList>
    </citation>
    <scope>NUCLEOTIDE SEQUENCE [LARGE SCALE GENOMIC DNA]</scope>
    <source>
        <strain evidence="1 2">K1</strain>
    </source>
</reference>
<accession>I0W7R5</accession>
<name>I0W7R5_9FLAO</name>
<proteinExistence type="predicted"/>
<organism evidence="1 2">
    <name type="scientific">Imtechella halotolerans K1</name>
    <dbReference type="NCBI Taxonomy" id="946077"/>
    <lineage>
        <taxon>Bacteria</taxon>
        <taxon>Pseudomonadati</taxon>
        <taxon>Bacteroidota</taxon>
        <taxon>Flavobacteriia</taxon>
        <taxon>Flavobacteriales</taxon>
        <taxon>Flavobacteriaceae</taxon>
        <taxon>Imtechella</taxon>
    </lineage>
</organism>
<dbReference type="EMBL" id="AJJU01000037">
    <property type="protein sequence ID" value="EID72431.1"/>
    <property type="molecule type" value="Genomic_DNA"/>
</dbReference>
<gene>
    <name evidence="1" type="ORF">W5A_13026</name>
</gene>
<dbReference type="PATRIC" id="fig|946077.3.peg.2633"/>
<keyword evidence="2" id="KW-1185">Reference proteome</keyword>
<protein>
    <submittedName>
        <fullName evidence="1">Uncharacterized protein</fullName>
    </submittedName>
</protein>
<sequence>MTSYKPHYSCFSCRKTFKRKLLVDINRDLAYAKEGEEQPFKCPQCGGIMISMGLDFKSPKKEDVRAWSHIESLYEVGITFHSCGCSGPGYIPRDKVALMAFLEEKRSVYIENLRFWLSNEGVKSKETYGSTSKTHSSYLRLLPKEFKTGTKRNPEIDAKQAVNYWTDKVSEIDTFIRKQQHV</sequence>
<dbReference type="eggNOG" id="ENOG5030HEM">
    <property type="taxonomic scope" value="Bacteria"/>
</dbReference>
<evidence type="ECO:0000313" key="2">
    <source>
        <dbReference type="Proteomes" id="UP000005938"/>
    </source>
</evidence>
<dbReference type="STRING" id="946077.W5A_13026"/>